<dbReference type="FunFam" id="3.30.420.100:FF:000002">
    <property type="entry name" value="60S ribosomal protein L5"/>
    <property type="match status" value="1"/>
</dbReference>
<evidence type="ECO:0000259" key="7">
    <source>
        <dbReference type="Pfam" id="PF14204"/>
    </source>
</evidence>
<dbReference type="PRINTS" id="PR00058">
    <property type="entry name" value="RIBOSOMALL5"/>
</dbReference>
<dbReference type="GO" id="GO:0008097">
    <property type="term" value="F:5S rRNA binding"/>
    <property type="evidence" value="ECO:0007669"/>
    <property type="project" value="InterPro"/>
</dbReference>
<dbReference type="PANTHER" id="PTHR23410">
    <property type="entry name" value="RIBOSOMAL PROTEIN L5-RELATED"/>
    <property type="match status" value="1"/>
</dbReference>
<comment type="similarity">
    <text evidence="2">Belongs to the universal ribosomal protein uL18 family.</text>
</comment>
<accession>A0A9P6F7E6</accession>
<dbReference type="InterPro" id="IPR005485">
    <property type="entry name" value="Rbsml_uL18_euk_arch"/>
</dbReference>
<sequence>MESEGRRQLVRLSEGVATRLHRRDWIQLRDQVREEIASDQPFIKLVKNKAYYKRFQVKYRRRREGKTDYYARKRLVVQAKNKYNSPKYRLVVRFTNADIVCQIVYAKLQGDFVLASAYAHELPKYGVKGGLTNWAAAYCTGLLVARRVLTKLGLADKYEGVSEPDGTISMTEAVEDAPRPFKCFLDVGLKRTSTGSRVFAALKGASDGGVFIPHGENRFPGYDAEAKELDAEVLRSYIYGGHVADYMRYLEEDDDDKYKKQFSKFIAAGVDADDLEEMYQDAHNAIREDPTHVPTDKKKPAAGEKVKNNHKDRLTYKQRKNKIQQKVKAFQAKNGISA</sequence>
<dbReference type="SUPFAM" id="SSF53137">
    <property type="entry name" value="Translational machinery components"/>
    <property type="match status" value="1"/>
</dbReference>
<dbReference type="Proteomes" id="UP000723463">
    <property type="component" value="Unassembled WGS sequence"/>
</dbReference>
<evidence type="ECO:0000256" key="2">
    <source>
        <dbReference type="ARBA" id="ARBA00007116"/>
    </source>
</evidence>
<feature type="region of interest" description="Disordered" evidence="6">
    <location>
        <begin position="285"/>
        <end position="312"/>
    </location>
</feature>
<proteinExistence type="inferred from homology"/>
<keyword evidence="4 8" id="KW-0689">Ribosomal protein</keyword>
<keyword evidence="5" id="KW-0687">Ribonucleoprotein</keyword>
<dbReference type="HAMAP" id="MF_01337_A">
    <property type="entry name" value="Ribosomal_uL18_A"/>
    <property type="match status" value="1"/>
</dbReference>
<protein>
    <submittedName>
        <fullName evidence="8">60S ribosomal protein L5</fullName>
    </submittedName>
</protein>
<dbReference type="InterPro" id="IPR057268">
    <property type="entry name" value="Ribosomal_L18"/>
</dbReference>
<comment type="subcellular location">
    <subcellularLocation>
        <location evidence="1">Cytoplasm</location>
    </subcellularLocation>
</comment>
<keyword evidence="3" id="KW-0963">Cytoplasm</keyword>
<dbReference type="PANTHER" id="PTHR23410:SF12">
    <property type="entry name" value="LARGE RIBOSOMAL SUBUNIT PROTEIN UL18"/>
    <property type="match status" value="1"/>
</dbReference>
<dbReference type="GO" id="GO:0022625">
    <property type="term" value="C:cytosolic large ribosomal subunit"/>
    <property type="evidence" value="ECO:0007669"/>
    <property type="project" value="TreeGrafter"/>
</dbReference>
<gene>
    <name evidence="8" type="primary">RPL5</name>
    <name evidence="8" type="ORF">EC957_011733</name>
</gene>
<dbReference type="GO" id="GO:0006412">
    <property type="term" value="P:translation"/>
    <property type="evidence" value="ECO:0007669"/>
    <property type="project" value="InterPro"/>
</dbReference>
<evidence type="ECO:0000256" key="6">
    <source>
        <dbReference type="SAM" id="MobiDB-lite"/>
    </source>
</evidence>
<dbReference type="Pfam" id="PF17144">
    <property type="entry name" value="Ribosomal_L5e"/>
    <property type="match status" value="1"/>
</dbReference>
<evidence type="ECO:0000256" key="1">
    <source>
        <dbReference type="ARBA" id="ARBA00004496"/>
    </source>
</evidence>
<comment type="caution">
    <text evidence="8">The sequence shown here is derived from an EMBL/GenBank/DDBJ whole genome shotgun (WGS) entry which is preliminary data.</text>
</comment>
<evidence type="ECO:0000313" key="8">
    <source>
        <dbReference type="EMBL" id="KAF9544727.1"/>
    </source>
</evidence>
<evidence type="ECO:0000256" key="3">
    <source>
        <dbReference type="ARBA" id="ARBA00022490"/>
    </source>
</evidence>
<dbReference type="InterPro" id="IPR025607">
    <property type="entry name" value="Ribosomal_uL18_C_euk"/>
</dbReference>
<dbReference type="GO" id="GO:0003735">
    <property type="term" value="F:structural constituent of ribosome"/>
    <property type="evidence" value="ECO:0007669"/>
    <property type="project" value="InterPro"/>
</dbReference>
<name>A0A9P6F7E6_9FUNG</name>
<feature type="domain" description="Large ribosomal subunit protein uL18 C-terminal eukaryotes" evidence="7">
    <location>
        <begin position="275"/>
        <end position="332"/>
    </location>
</feature>
<organism evidence="8 9">
    <name type="scientific">Mortierella hygrophila</name>
    <dbReference type="NCBI Taxonomy" id="979708"/>
    <lineage>
        <taxon>Eukaryota</taxon>
        <taxon>Fungi</taxon>
        <taxon>Fungi incertae sedis</taxon>
        <taxon>Mucoromycota</taxon>
        <taxon>Mortierellomycotina</taxon>
        <taxon>Mortierellomycetes</taxon>
        <taxon>Mortierellales</taxon>
        <taxon>Mortierellaceae</taxon>
        <taxon>Mortierella</taxon>
    </lineage>
</organism>
<dbReference type="Pfam" id="PF14204">
    <property type="entry name" value="Ribosomal_L18_c"/>
    <property type="match status" value="1"/>
</dbReference>
<evidence type="ECO:0000256" key="5">
    <source>
        <dbReference type="ARBA" id="ARBA00023274"/>
    </source>
</evidence>
<dbReference type="AlphaFoldDB" id="A0A9P6F7E6"/>
<dbReference type="GO" id="GO:0000027">
    <property type="term" value="P:ribosomal large subunit assembly"/>
    <property type="evidence" value="ECO:0007669"/>
    <property type="project" value="TreeGrafter"/>
</dbReference>
<reference evidence="8" key="1">
    <citation type="journal article" date="2020" name="Fungal Divers.">
        <title>Resolving the Mortierellaceae phylogeny through synthesis of multi-gene phylogenetics and phylogenomics.</title>
        <authorList>
            <person name="Vandepol N."/>
            <person name="Liber J."/>
            <person name="Desiro A."/>
            <person name="Na H."/>
            <person name="Kennedy M."/>
            <person name="Barry K."/>
            <person name="Grigoriev I.V."/>
            <person name="Miller A.N."/>
            <person name="O'Donnell K."/>
            <person name="Stajich J.E."/>
            <person name="Bonito G."/>
        </authorList>
    </citation>
    <scope>NUCLEOTIDE SEQUENCE</scope>
    <source>
        <strain evidence="8">NRRL 2591</strain>
    </source>
</reference>
<dbReference type="Gene3D" id="3.30.420.100">
    <property type="match status" value="1"/>
</dbReference>
<dbReference type="EMBL" id="JAAAXW010000085">
    <property type="protein sequence ID" value="KAF9544727.1"/>
    <property type="molecule type" value="Genomic_DNA"/>
</dbReference>
<dbReference type="CDD" id="cd00432">
    <property type="entry name" value="Ribosomal_L18_L5e"/>
    <property type="match status" value="1"/>
</dbReference>
<evidence type="ECO:0000256" key="4">
    <source>
        <dbReference type="ARBA" id="ARBA00022980"/>
    </source>
</evidence>
<evidence type="ECO:0000313" key="9">
    <source>
        <dbReference type="Proteomes" id="UP000723463"/>
    </source>
</evidence>
<keyword evidence="9" id="KW-1185">Reference proteome</keyword>